<evidence type="ECO:0000256" key="12">
    <source>
        <dbReference type="RuleBase" id="RU000679"/>
    </source>
</evidence>
<evidence type="ECO:0000313" key="14">
    <source>
        <dbReference type="EnsemblMetazoa" id="SMAR005090-PA"/>
    </source>
</evidence>
<sequence>MWFNCDMIFNNTLNIIKTAVINDTVFLVQRFSMPPTHHRRCFQVEQKFFIQRRRNEQKKKMVNESVNQMGIGRVFDRKRSIGVRIVWLCIILLCSIGCLNHIALRISEFIENPVAIDLQLQHRSHIFFPSVTICSGVLGSYLKQDLRLWHQQKLCVKNKTDCTEKVMADISYLSKSIDQADVDWMWNEEAAIQPNHLKIEESCSSTKSIGNKKCEQTIFPIPLRFITTLWGRCIDISFPKPMPYRGSFTGFTIKLNTEDIEKYKALEEEYYFFLHRREVIPRHDAPYIAQAVKVGYETSVRVSIQEYEFLNTRQKPCTSEAETIECQNNCIDDLMGKNLTCSLPFIESRNLRDCKTVKEFFESFHAAYEVYSTLKSTDCQCKQKCDKISYKMSIIEQKLKSKNVTHIVLSYPQNLYETLVENAVYSKSALISEIGGTIGLYLGLSMMRIFDLLESTATRGTLHAECLK</sequence>
<evidence type="ECO:0000256" key="7">
    <source>
        <dbReference type="ARBA" id="ARBA00023053"/>
    </source>
</evidence>
<keyword evidence="8 12" id="KW-0406">Ion transport</keyword>
<keyword evidence="9 13" id="KW-0472">Membrane</keyword>
<dbReference type="GO" id="GO:0015280">
    <property type="term" value="F:ligand-gated sodium channel activity"/>
    <property type="evidence" value="ECO:0007669"/>
    <property type="project" value="TreeGrafter"/>
</dbReference>
<keyword evidence="7" id="KW-0915">Sodium</keyword>
<feature type="transmembrane region" description="Helical" evidence="13">
    <location>
        <begin position="85"/>
        <end position="104"/>
    </location>
</feature>
<evidence type="ECO:0000256" key="13">
    <source>
        <dbReference type="SAM" id="Phobius"/>
    </source>
</evidence>
<comment type="subcellular location">
    <subcellularLocation>
        <location evidence="1">Membrane</location>
        <topology evidence="1">Multi-pass membrane protein</topology>
    </subcellularLocation>
</comment>
<evidence type="ECO:0000256" key="11">
    <source>
        <dbReference type="ARBA" id="ARBA00023303"/>
    </source>
</evidence>
<reference evidence="14" key="2">
    <citation type="submission" date="2015-02" db="UniProtKB">
        <authorList>
            <consortium name="EnsemblMetazoa"/>
        </authorList>
    </citation>
    <scope>IDENTIFICATION</scope>
</reference>
<dbReference type="EnsemblMetazoa" id="SMAR005090-RA">
    <property type="protein sequence ID" value="SMAR005090-PA"/>
    <property type="gene ID" value="SMAR005090"/>
</dbReference>
<dbReference type="OMA" id="SERICFR"/>
<dbReference type="eggNOG" id="KOG4294">
    <property type="taxonomic scope" value="Eukaryota"/>
</dbReference>
<dbReference type="HOGENOM" id="CLU_037094_0_0_1"/>
<comment type="similarity">
    <text evidence="2 12">Belongs to the amiloride-sensitive sodium channel (TC 1.A.6) family.</text>
</comment>
<evidence type="ECO:0000256" key="3">
    <source>
        <dbReference type="ARBA" id="ARBA00022448"/>
    </source>
</evidence>
<name>T1IV96_STRMM</name>
<dbReference type="InterPro" id="IPR001873">
    <property type="entry name" value="ENaC"/>
</dbReference>
<keyword evidence="11 12" id="KW-0407">Ion channel</keyword>
<keyword evidence="4 12" id="KW-0894">Sodium channel</keyword>
<dbReference type="EMBL" id="JH431579">
    <property type="status" value="NOT_ANNOTATED_CDS"/>
    <property type="molecule type" value="Genomic_DNA"/>
</dbReference>
<evidence type="ECO:0000313" key="15">
    <source>
        <dbReference type="Proteomes" id="UP000014500"/>
    </source>
</evidence>
<keyword evidence="5 12" id="KW-0812">Transmembrane</keyword>
<reference evidence="15" key="1">
    <citation type="submission" date="2011-05" db="EMBL/GenBank/DDBJ databases">
        <authorList>
            <person name="Richards S.R."/>
            <person name="Qu J."/>
            <person name="Jiang H."/>
            <person name="Jhangiani S.N."/>
            <person name="Agravi P."/>
            <person name="Goodspeed R."/>
            <person name="Gross S."/>
            <person name="Mandapat C."/>
            <person name="Jackson L."/>
            <person name="Mathew T."/>
            <person name="Pu L."/>
            <person name="Thornton R."/>
            <person name="Saada N."/>
            <person name="Wilczek-Boney K.B."/>
            <person name="Lee S."/>
            <person name="Kovar C."/>
            <person name="Wu Y."/>
            <person name="Scherer S.E."/>
            <person name="Worley K.C."/>
            <person name="Muzny D.M."/>
            <person name="Gibbs R."/>
        </authorList>
    </citation>
    <scope>NUCLEOTIDE SEQUENCE</scope>
    <source>
        <strain evidence="15">Brora</strain>
    </source>
</reference>
<dbReference type="GO" id="GO:0005886">
    <property type="term" value="C:plasma membrane"/>
    <property type="evidence" value="ECO:0007669"/>
    <property type="project" value="TreeGrafter"/>
</dbReference>
<dbReference type="PhylomeDB" id="T1IV96"/>
<evidence type="ECO:0000256" key="5">
    <source>
        <dbReference type="ARBA" id="ARBA00022692"/>
    </source>
</evidence>
<evidence type="ECO:0000256" key="6">
    <source>
        <dbReference type="ARBA" id="ARBA00022989"/>
    </source>
</evidence>
<dbReference type="AlphaFoldDB" id="T1IV96"/>
<protein>
    <submittedName>
        <fullName evidence="14">Uncharacterized protein</fullName>
    </submittedName>
</protein>
<keyword evidence="6 13" id="KW-1133">Transmembrane helix</keyword>
<dbReference type="PANTHER" id="PTHR11690">
    <property type="entry name" value="AMILORIDE-SENSITIVE SODIUM CHANNEL-RELATED"/>
    <property type="match status" value="1"/>
</dbReference>
<dbReference type="Pfam" id="PF00858">
    <property type="entry name" value="ASC"/>
    <property type="match status" value="1"/>
</dbReference>
<evidence type="ECO:0000256" key="9">
    <source>
        <dbReference type="ARBA" id="ARBA00023136"/>
    </source>
</evidence>
<evidence type="ECO:0000256" key="4">
    <source>
        <dbReference type="ARBA" id="ARBA00022461"/>
    </source>
</evidence>
<dbReference type="Gene3D" id="1.10.287.770">
    <property type="entry name" value="YojJ-like"/>
    <property type="match status" value="1"/>
</dbReference>
<evidence type="ECO:0000256" key="10">
    <source>
        <dbReference type="ARBA" id="ARBA00023201"/>
    </source>
</evidence>
<evidence type="ECO:0000256" key="1">
    <source>
        <dbReference type="ARBA" id="ARBA00004141"/>
    </source>
</evidence>
<proteinExistence type="inferred from homology"/>
<keyword evidence="15" id="KW-1185">Reference proteome</keyword>
<organism evidence="14 15">
    <name type="scientific">Strigamia maritima</name>
    <name type="common">European centipede</name>
    <name type="synonym">Geophilus maritimus</name>
    <dbReference type="NCBI Taxonomy" id="126957"/>
    <lineage>
        <taxon>Eukaryota</taxon>
        <taxon>Metazoa</taxon>
        <taxon>Ecdysozoa</taxon>
        <taxon>Arthropoda</taxon>
        <taxon>Myriapoda</taxon>
        <taxon>Chilopoda</taxon>
        <taxon>Pleurostigmophora</taxon>
        <taxon>Geophilomorpha</taxon>
        <taxon>Linotaeniidae</taxon>
        <taxon>Strigamia</taxon>
    </lineage>
</organism>
<keyword evidence="10 12" id="KW-0739">Sodium transport</keyword>
<evidence type="ECO:0000256" key="2">
    <source>
        <dbReference type="ARBA" id="ARBA00007193"/>
    </source>
</evidence>
<keyword evidence="3 12" id="KW-0813">Transport</keyword>
<accession>T1IV96</accession>
<evidence type="ECO:0000256" key="8">
    <source>
        <dbReference type="ARBA" id="ARBA00023065"/>
    </source>
</evidence>
<dbReference type="Proteomes" id="UP000014500">
    <property type="component" value="Unassembled WGS sequence"/>
</dbReference>
<dbReference type="PRINTS" id="PR01078">
    <property type="entry name" value="AMINACHANNEL"/>
</dbReference>